<keyword evidence="3" id="KW-1185">Reference proteome</keyword>
<dbReference type="InterPro" id="IPR051886">
    <property type="entry name" value="Seed_Dev/Stress_Resp_Reg"/>
</dbReference>
<dbReference type="PROSITE" id="PS51806">
    <property type="entry name" value="DOG1"/>
    <property type="match status" value="1"/>
</dbReference>
<dbReference type="InterPro" id="IPR025422">
    <property type="entry name" value="TGA_domain"/>
</dbReference>
<dbReference type="EMBL" id="PKPP01007038">
    <property type="protein sequence ID" value="PWA54557.1"/>
    <property type="molecule type" value="Genomic_DNA"/>
</dbReference>
<dbReference type="Proteomes" id="UP000245207">
    <property type="component" value="Unassembled WGS sequence"/>
</dbReference>
<organism evidence="2 3">
    <name type="scientific">Artemisia annua</name>
    <name type="common">Sweet wormwood</name>
    <dbReference type="NCBI Taxonomy" id="35608"/>
    <lineage>
        <taxon>Eukaryota</taxon>
        <taxon>Viridiplantae</taxon>
        <taxon>Streptophyta</taxon>
        <taxon>Embryophyta</taxon>
        <taxon>Tracheophyta</taxon>
        <taxon>Spermatophyta</taxon>
        <taxon>Magnoliopsida</taxon>
        <taxon>eudicotyledons</taxon>
        <taxon>Gunneridae</taxon>
        <taxon>Pentapetalae</taxon>
        <taxon>asterids</taxon>
        <taxon>campanulids</taxon>
        <taxon>Asterales</taxon>
        <taxon>Asteraceae</taxon>
        <taxon>Asteroideae</taxon>
        <taxon>Anthemideae</taxon>
        <taxon>Artemisiinae</taxon>
        <taxon>Artemisia</taxon>
    </lineage>
</organism>
<evidence type="ECO:0000259" key="1">
    <source>
        <dbReference type="PROSITE" id="PS51806"/>
    </source>
</evidence>
<name>A0A2U1LZZ7_ARTAN</name>
<dbReference type="GO" id="GO:0043565">
    <property type="term" value="F:sequence-specific DNA binding"/>
    <property type="evidence" value="ECO:0007669"/>
    <property type="project" value="InterPro"/>
</dbReference>
<dbReference type="Pfam" id="PF14144">
    <property type="entry name" value="DOG1"/>
    <property type="match status" value="1"/>
</dbReference>
<proteinExistence type="predicted"/>
<dbReference type="PANTHER" id="PTHR46354:SF7">
    <property type="entry name" value="PROTEIN DOG1-LIKE 1"/>
    <property type="match status" value="1"/>
</dbReference>
<feature type="domain" description="DOG1" evidence="1">
    <location>
        <begin position="7"/>
        <end position="166"/>
    </location>
</feature>
<dbReference type="PANTHER" id="PTHR46354">
    <property type="entry name" value="DOG1 DOMAIN-CONTAINING PROTEIN"/>
    <property type="match status" value="1"/>
</dbReference>
<evidence type="ECO:0000313" key="2">
    <source>
        <dbReference type="EMBL" id="PWA54557.1"/>
    </source>
</evidence>
<evidence type="ECO:0000313" key="3">
    <source>
        <dbReference type="Proteomes" id="UP000245207"/>
    </source>
</evidence>
<accession>A0A2U1LZZ7</accession>
<comment type="caution">
    <text evidence="2">The sequence shown here is derived from an EMBL/GenBank/DDBJ whole genome shotgun (WGS) entry which is preliminary data.</text>
</comment>
<gene>
    <name evidence="2" type="ORF">CTI12_AA434500</name>
</gene>
<dbReference type="STRING" id="35608.A0A2U1LZZ7"/>
<sequence>MAEQETHQHSQCCFQNWVAQQWLHHDELVQALTNYPIDIDNLQLMTKKIITHYENYSASRAQLAKHDGPSFLVPTWGTTTENSLLWIGGCKPSLIIRLVYTLCGSQVDAHFAEFLDGVRRGNLREISTSQLKSIDDLNAKTVKDEDKLNSHVASLQAYNTSPLCNP</sequence>
<dbReference type="AlphaFoldDB" id="A0A2U1LZZ7"/>
<dbReference type="OrthoDB" id="1897224at2759"/>
<protein>
    <submittedName>
        <fullName evidence="2">Transcription factor TGA like domain-containing protein</fullName>
    </submittedName>
</protein>
<reference evidence="2 3" key="1">
    <citation type="journal article" date="2018" name="Mol. Plant">
        <title>The genome of Artemisia annua provides insight into the evolution of Asteraceae family and artemisinin biosynthesis.</title>
        <authorList>
            <person name="Shen Q."/>
            <person name="Zhang L."/>
            <person name="Liao Z."/>
            <person name="Wang S."/>
            <person name="Yan T."/>
            <person name="Shi P."/>
            <person name="Liu M."/>
            <person name="Fu X."/>
            <person name="Pan Q."/>
            <person name="Wang Y."/>
            <person name="Lv Z."/>
            <person name="Lu X."/>
            <person name="Zhang F."/>
            <person name="Jiang W."/>
            <person name="Ma Y."/>
            <person name="Chen M."/>
            <person name="Hao X."/>
            <person name="Li L."/>
            <person name="Tang Y."/>
            <person name="Lv G."/>
            <person name="Zhou Y."/>
            <person name="Sun X."/>
            <person name="Brodelius P.E."/>
            <person name="Rose J.K.C."/>
            <person name="Tang K."/>
        </authorList>
    </citation>
    <scope>NUCLEOTIDE SEQUENCE [LARGE SCALE GENOMIC DNA]</scope>
    <source>
        <strain evidence="3">cv. Huhao1</strain>
        <tissue evidence="2">Leaf</tissue>
    </source>
</reference>
<dbReference type="GO" id="GO:0006351">
    <property type="term" value="P:DNA-templated transcription"/>
    <property type="evidence" value="ECO:0007669"/>
    <property type="project" value="InterPro"/>
</dbReference>